<dbReference type="SUPFAM" id="SSF82171">
    <property type="entry name" value="DPP6 N-terminal domain-like"/>
    <property type="match status" value="1"/>
</dbReference>
<dbReference type="PANTHER" id="PTHR36842:SF1">
    <property type="entry name" value="PROTEIN TOLB"/>
    <property type="match status" value="1"/>
</dbReference>
<sequence>MRSRGFRGRPGPALVVALLALLLFGCTHGDGIPLDPLPTGSGRTELRLGDGTRALSSGPGYKASPAWSPDGERIAFVVDGYVVDRDVGGGPERVWTAKDLGVSRVSWDSRGSLLATLSPQPEEGEERPETRTQQLRRVQAPGGENPGPVSTVLEGALATAPYAGSNEAGTLVAVQSGGGSTLVLVRGGRVARPYPATVRGTVSGMSVSPDGSRVVAASRDETGEYLLTIVGLEDGSATEVLTLPEGEGVIGAPQWAPGGIYYLTGERSGSQSSGSQAEGYTPQRLYLLRSENRDPEPAPGLGSGFVASSIQLSPEGTELAVLGRLGSDAPINVYILDLESSRLRSLTTNEDMEIRNGPEDLAWSPDGENLAVIARGTSPASRTYSAPADSLLEAFYNVYSVPVEQPQDSEERT</sequence>
<dbReference type="Pfam" id="PF07676">
    <property type="entry name" value="PD40"/>
    <property type="match status" value="1"/>
</dbReference>
<dbReference type="InterPro" id="IPR011659">
    <property type="entry name" value="WD40"/>
</dbReference>
<reference evidence="3" key="2">
    <citation type="submission" date="2023-11" db="EMBL/GenBank/DDBJ databases">
        <title>MicrobeMod: A computational toolkit for identifying prokaryotic methylation and restriction-modification with nanopore sequencing.</title>
        <authorList>
            <person name="Crits-Christoph A."/>
            <person name="Kang S.C."/>
            <person name="Lee H."/>
            <person name="Ostrov N."/>
        </authorList>
    </citation>
    <scope>NUCLEOTIDE SEQUENCE</scope>
    <source>
        <strain evidence="3">ATCC 51242</strain>
    </source>
</reference>
<comment type="similarity">
    <text evidence="1">Belongs to the TolB family.</text>
</comment>
<dbReference type="eggNOG" id="COG0823">
    <property type="taxonomic scope" value="Bacteria"/>
</dbReference>
<dbReference type="Gene3D" id="2.120.10.30">
    <property type="entry name" value="TolB, C-terminal domain"/>
    <property type="match status" value="3"/>
</dbReference>
<dbReference type="EMBL" id="JAWXXX010000001">
    <property type="protein sequence ID" value="MDX5893351.1"/>
    <property type="molecule type" value="Genomic_DNA"/>
</dbReference>
<name>A0A023X0D4_RUBRA</name>
<dbReference type="PROSITE" id="PS51257">
    <property type="entry name" value="PROKAR_LIPOPROTEIN"/>
    <property type="match status" value="1"/>
</dbReference>
<proteinExistence type="inferred from homology"/>
<dbReference type="PANTHER" id="PTHR36842">
    <property type="entry name" value="PROTEIN TOLB HOMOLOG"/>
    <property type="match status" value="1"/>
</dbReference>
<dbReference type="STRING" id="42256.RradSPS_0654"/>
<evidence type="ECO:0000256" key="1">
    <source>
        <dbReference type="ARBA" id="ARBA00009820"/>
    </source>
</evidence>
<gene>
    <name evidence="2" type="ORF">RradSPS_0654</name>
    <name evidence="3" type="ORF">SIL72_04840</name>
</gene>
<reference evidence="2 4" key="1">
    <citation type="submission" date="2014-03" db="EMBL/GenBank/DDBJ databases">
        <title>Complete genome sequence of the Radio-Resistant Rubrobacter radiotolerans RSPS-4.</title>
        <authorList>
            <person name="Egas C.C."/>
            <person name="Barroso C.C."/>
            <person name="Froufe H.J.C."/>
            <person name="Pacheco J.J."/>
            <person name="Albuquerque L.L."/>
            <person name="da Costa M.M.S."/>
        </authorList>
    </citation>
    <scope>NUCLEOTIDE SEQUENCE [LARGE SCALE GENOMIC DNA]</scope>
    <source>
        <strain evidence="2 4">RSPS-4</strain>
    </source>
</reference>
<dbReference type="AlphaFoldDB" id="A0A023X0D4"/>
<dbReference type="OrthoDB" id="9808778at2"/>
<dbReference type="RefSeq" id="WP_038680687.1">
    <property type="nucleotide sequence ID" value="NZ_JAWXXX010000001.1"/>
</dbReference>
<organism evidence="2 4">
    <name type="scientific">Rubrobacter radiotolerans</name>
    <name type="common">Arthrobacter radiotolerans</name>
    <dbReference type="NCBI Taxonomy" id="42256"/>
    <lineage>
        <taxon>Bacteria</taxon>
        <taxon>Bacillati</taxon>
        <taxon>Actinomycetota</taxon>
        <taxon>Rubrobacteria</taxon>
        <taxon>Rubrobacterales</taxon>
        <taxon>Rubrobacteraceae</taxon>
        <taxon>Rubrobacter</taxon>
    </lineage>
</organism>
<dbReference type="InterPro" id="IPR011042">
    <property type="entry name" value="6-blade_b-propeller_TolB-like"/>
</dbReference>
<dbReference type="HOGENOM" id="CLU_665462_0_0_11"/>
<protein>
    <submittedName>
        <fullName evidence="3">PD40 domain-containing protein</fullName>
    </submittedName>
    <submittedName>
        <fullName evidence="2">WD40-like Beta Propeller Repeat</fullName>
    </submittedName>
</protein>
<keyword evidence="4" id="KW-1185">Reference proteome</keyword>
<dbReference type="KEGG" id="rrd:RradSPS_0654"/>
<dbReference type="Proteomes" id="UP001281130">
    <property type="component" value="Unassembled WGS sequence"/>
</dbReference>
<evidence type="ECO:0000313" key="2">
    <source>
        <dbReference type="EMBL" id="AHY45937.1"/>
    </source>
</evidence>
<dbReference type="EMBL" id="CP007514">
    <property type="protein sequence ID" value="AHY45937.1"/>
    <property type="molecule type" value="Genomic_DNA"/>
</dbReference>
<evidence type="ECO:0000313" key="4">
    <source>
        <dbReference type="Proteomes" id="UP000025229"/>
    </source>
</evidence>
<accession>A0A023X0D4</accession>
<evidence type="ECO:0000313" key="3">
    <source>
        <dbReference type="EMBL" id="MDX5893351.1"/>
    </source>
</evidence>
<dbReference type="Proteomes" id="UP000025229">
    <property type="component" value="Chromosome"/>
</dbReference>